<proteinExistence type="predicted"/>
<dbReference type="Pfam" id="PF00239">
    <property type="entry name" value="Resolvase"/>
    <property type="match status" value="1"/>
</dbReference>
<dbReference type="InterPro" id="IPR036162">
    <property type="entry name" value="Resolvase-like_N_sf"/>
</dbReference>
<reference evidence="4 5" key="1">
    <citation type="submission" date="2022-11" db="EMBL/GenBank/DDBJ databases">
        <title>Genome sequencing of Acetobacter type strain.</title>
        <authorList>
            <person name="Heo J."/>
            <person name="Lee D."/>
            <person name="Han B.-H."/>
            <person name="Hong S.-B."/>
            <person name="Kwon S.-W."/>
        </authorList>
    </citation>
    <scope>NUCLEOTIDE SEQUENCE [LARGE SCALE GENOMIC DNA]</scope>
    <source>
        <strain evidence="4 5">KACC 21253</strain>
    </source>
</reference>
<dbReference type="InterPro" id="IPR025827">
    <property type="entry name" value="Zn_ribbon_recom_dom"/>
</dbReference>
<dbReference type="InterPro" id="IPR050639">
    <property type="entry name" value="SSR_resolvase"/>
</dbReference>
<dbReference type="Gene3D" id="3.90.1750.20">
    <property type="entry name" value="Putative Large Serine Recombinase, Chain B, Domain 2"/>
    <property type="match status" value="1"/>
</dbReference>
<gene>
    <name evidence="4" type="ORF">OQ497_11955</name>
</gene>
<feature type="domain" description="Recombinase" evidence="3">
    <location>
        <begin position="151"/>
        <end position="294"/>
    </location>
</feature>
<dbReference type="InterPro" id="IPR038109">
    <property type="entry name" value="DNA_bind_recomb_sf"/>
</dbReference>
<sequence>MTRVFIYVRYSSNNQSENSIRDQIRVCSEHAQREGWKVVNIYEDAALSGSSTVLRKGIQNLLADARGGQCDVVLAEALDRISRDQADVASIFRDLDFAGVKIVTLAEGRISELHVGLKGTMNALYLKDLAAKTHRGLRGRVVQGKAGGGLCYGYRLVKKLNAAGEPIRGDREIIPEQAHVIRRIYKKYAAGQSPRSIAMELNREGVPGPRGRAWGDTSIRGHVSRGTGILHNELYVGVMVWNRQNFRKVPGTGKRVSRPNLEKDWVRTEVPHLRIVDDGLWQAVRKRQKAIAAKVGPCPANTLEGRAKRLYLANRPVSLFSGLLVCGCCEGRVSMIVNSRFGCLNHHRRGTCSNNRTIRRERIEARVLAGLKDRLVSSDSMEAALQAFAEEMKRLKHERQTQSGADRKALEKVDRAIKGIMVAIEDGLYQSSMKVRLEDLQRQKAELEERLAQDTVDVPSQYPNIVKHYRRNVERFTEVLDDPDEGGEAVQAIRSLIGRIILYPGEKRGEVHISLRGDLMGILGFSDPRGKQMETCFMTAGEAGPRNQII</sequence>
<dbReference type="Gene3D" id="3.40.50.1390">
    <property type="entry name" value="Resolvase, N-terminal catalytic domain"/>
    <property type="match status" value="1"/>
</dbReference>
<evidence type="ECO:0000259" key="3">
    <source>
        <dbReference type="PROSITE" id="PS51737"/>
    </source>
</evidence>
<feature type="domain" description="Resolvase/invertase-type recombinase catalytic" evidence="2">
    <location>
        <begin position="3"/>
        <end position="152"/>
    </location>
</feature>
<accession>A0ABT3QHA4</accession>
<dbReference type="Pfam" id="PF07508">
    <property type="entry name" value="Recombinase"/>
    <property type="match status" value="1"/>
</dbReference>
<dbReference type="PANTHER" id="PTHR30461:SF23">
    <property type="entry name" value="DNA RECOMBINASE-RELATED"/>
    <property type="match status" value="1"/>
</dbReference>
<dbReference type="Proteomes" id="UP001301152">
    <property type="component" value="Unassembled WGS sequence"/>
</dbReference>
<feature type="coiled-coil region" evidence="1">
    <location>
        <begin position="430"/>
        <end position="457"/>
    </location>
</feature>
<dbReference type="Pfam" id="PF13408">
    <property type="entry name" value="Zn_ribbon_recom"/>
    <property type="match status" value="1"/>
</dbReference>
<dbReference type="SUPFAM" id="SSF53041">
    <property type="entry name" value="Resolvase-like"/>
    <property type="match status" value="1"/>
</dbReference>
<keyword evidence="5" id="KW-1185">Reference proteome</keyword>
<dbReference type="SMART" id="SM00857">
    <property type="entry name" value="Resolvase"/>
    <property type="match status" value="1"/>
</dbReference>
<dbReference type="InterPro" id="IPR006119">
    <property type="entry name" value="Resolv_N"/>
</dbReference>
<dbReference type="RefSeq" id="WP_173560304.1">
    <property type="nucleotide sequence ID" value="NZ_JAPIUZ010000008.1"/>
</dbReference>
<dbReference type="InterPro" id="IPR011109">
    <property type="entry name" value="DNA_bind_recombinase_dom"/>
</dbReference>
<dbReference type="PANTHER" id="PTHR30461">
    <property type="entry name" value="DNA-INVERTASE FROM LAMBDOID PROPHAGE"/>
    <property type="match status" value="1"/>
</dbReference>
<evidence type="ECO:0000313" key="5">
    <source>
        <dbReference type="Proteomes" id="UP001301152"/>
    </source>
</evidence>
<dbReference type="EMBL" id="JAPIUZ010000008">
    <property type="protein sequence ID" value="MCX2564662.1"/>
    <property type="molecule type" value="Genomic_DNA"/>
</dbReference>
<dbReference type="PROSITE" id="PS51737">
    <property type="entry name" value="RECOMBINASE_DNA_BIND"/>
    <property type="match status" value="1"/>
</dbReference>
<comment type="caution">
    <text evidence="4">The sequence shown here is derived from an EMBL/GenBank/DDBJ whole genome shotgun (WGS) entry which is preliminary data.</text>
</comment>
<organism evidence="4 5">
    <name type="scientific">Acetobacter thailandicus</name>
    <dbReference type="NCBI Taxonomy" id="1502842"/>
    <lineage>
        <taxon>Bacteria</taxon>
        <taxon>Pseudomonadati</taxon>
        <taxon>Pseudomonadota</taxon>
        <taxon>Alphaproteobacteria</taxon>
        <taxon>Acetobacterales</taxon>
        <taxon>Acetobacteraceae</taxon>
        <taxon>Acetobacter</taxon>
    </lineage>
</organism>
<protein>
    <submittedName>
        <fullName evidence="4">Recombinase family protein</fullName>
    </submittedName>
</protein>
<keyword evidence="1" id="KW-0175">Coiled coil</keyword>
<name>A0ABT3QHA4_9PROT</name>
<dbReference type="CDD" id="cd00338">
    <property type="entry name" value="Ser_Recombinase"/>
    <property type="match status" value="1"/>
</dbReference>
<evidence type="ECO:0000313" key="4">
    <source>
        <dbReference type="EMBL" id="MCX2564662.1"/>
    </source>
</evidence>
<evidence type="ECO:0000256" key="1">
    <source>
        <dbReference type="SAM" id="Coils"/>
    </source>
</evidence>
<dbReference type="PROSITE" id="PS51736">
    <property type="entry name" value="RECOMBINASES_3"/>
    <property type="match status" value="1"/>
</dbReference>
<evidence type="ECO:0000259" key="2">
    <source>
        <dbReference type="PROSITE" id="PS51736"/>
    </source>
</evidence>